<dbReference type="KEGG" id="acan:ACA1_127890"/>
<keyword evidence="2 3" id="KW-0808">Transferase</keyword>
<dbReference type="PROSITE" id="PS51006">
    <property type="entry name" value="PABS_2"/>
    <property type="match status" value="1"/>
</dbReference>
<dbReference type="InterPro" id="IPR035246">
    <property type="entry name" value="Spermidine_synt_N"/>
</dbReference>
<proteinExistence type="inferred from homology"/>
<keyword evidence="7" id="KW-1185">Reference proteome</keyword>
<dbReference type="GO" id="GO:0004766">
    <property type="term" value="F:spermidine synthase activity"/>
    <property type="evidence" value="ECO:0007669"/>
    <property type="project" value="TreeGrafter"/>
</dbReference>
<dbReference type="InterPro" id="IPR029063">
    <property type="entry name" value="SAM-dependent_MTases_sf"/>
</dbReference>
<dbReference type="PROSITE" id="PS01330">
    <property type="entry name" value="PABS_1"/>
    <property type="match status" value="1"/>
</dbReference>
<keyword evidence="3" id="KW-0620">Polyamine biosynthesis</keyword>
<dbReference type="InterPro" id="IPR030374">
    <property type="entry name" value="PABS"/>
</dbReference>
<dbReference type="NCBIfam" id="NF037959">
    <property type="entry name" value="MFS_SpdSyn"/>
    <property type="match status" value="1"/>
</dbReference>
<dbReference type="Gene3D" id="3.40.50.150">
    <property type="entry name" value="Vaccinia Virus protein VP39"/>
    <property type="match status" value="1"/>
</dbReference>
<feature type="active site" description="Proton acceptor" evidence="3">
    <location>
        <position position="162"/>
    </location>
</feature>
<protein>
    <submittedName>
        <fullName evidence="6">Spermidine synthase</fullName>
    </submittedName>
</protein>
<gene>
    <name evidence="6" type="ORF">ACA1_127890</name>
</gene>
<name>L8GVA0_ACACF</name>
<evidence type="ECO:0000256" key="1">
    <source>
        <dbReference type="ARBA" id="ARBA00007867"/>
    </source>
</evidence>
<dbReference type="SUPFAM" id="SSF53335">
    <property type="entry name" value="S-adenosyl-L-methionine-dependent methyltransferases"/>
    <property type="match status" value="1"/>
</dbReference>
<dbReference type="PANTHER" id="PTHR11558:SF11">
    <property type="entry name" value="SPERMIDINE SYNTHASE"/>
    <property type="match status" value="1"/>
</dbReference>
<dbReference type="InterPro" id="IPR037163">
    <property type="entry name" value="Spermidine_synt_N_sf"/>
</dbReference>
<comment type="similarity">
    <text evidence="1 4">Belongs to the spermidine/spermine synthase family.</text>
</comment>
<dbReference type="GO" id="GO:0005829">
    <property type="term" value="C:cytosol"/>
    <property type="evidence" value="ECO:0007669"/>
    <property type="project" value="TreeGrafter"/>
</dbReference>
<dbReference type="InterPro" id="IPR030373">
    <property type="entry name" value="PABS_CS"/>
</dbReference>
<dbReference type="FunFam" id="2.30.140.10:FF:000001">
    <property type="entry name" value="SPE3p Spermidine synthase"/>
    <property type="match status" value="1"/>
</dbReference>
<reference evidence="6 7" key="1">
    <citation type="journal article" date="2013" name="Genome Biol.">
        <title>Genome of Acanthamoeba castellanii highlights extensive lateral gene transfer and early evolution of tyrosine kinase signaling.</title>
        <authorList>
            <person name="Clarke M."/>
            <person name="Lohan A.J."/>
            <person name="Liu B."/>
            <person name="Lagkouvardos I."/>
            <person name="Roy S."/>
            <person name="Zafar N."/>
            <person name="Bertelli C."/>
            <person name="Schilde C."/>
            <person name="Kianianmomeni A."/>
            <person name="Burglin T.R."/>
            <person name="Frech C."/>
            <person name="Turcotte B."/>
            <person name="Kopec K.O."/>
            <person name="Synnott J.M."/>
            <person name="Choo C."/>
            <person name="Paponov I."/>
            <person name="Finkler A."/>
            <person name="Soon Heng Tan C."/>
            <person name="Hutchins A.P."/>
            <person name="Weinmeier T."/>
            <person name="Rattei T."/>
            <person name="Chu J.S."/>
            <person name="Gimenez G."/>
            <person name="Irimia M."/>
            <person name="Rigden D.J."/>
            <person name="Fitzpatrick D.A."/>
            <person name="Lorenzo-Morales J."/>
            <person name="Bateman A."/>
            <person name="Chiu C.H."/>
            <person name="Tang P."/>
            <person name="Hegemann P."/>
            <person name="Fromm H."/>
            <person name="Raoult D."/>
            <person name="Greub G."/>
            <person name="Miranda-Saavedra D."/>
            <person name="Chen N."/>
            <person name="Nash P."/>
            <person name="Ginger M.L."/>
            <person name="Horn M."/>
            <person name="Schaap P."/>
            <person name="Caler L."/>
            <person name="Loftus B."/>
        </authorList>
    </citation>
    <scope>NUCLEOTIDE SEQUENCE [LARGE SCALE GENOMIC DNA]</scope>
    <source>
        <strain evidence="6 7">Neff</strain>
    </source>
</reference>
<dbReference type="Pfam" id="PF17284">
    <property type="entry name" value="Spermine_synt_N"/>
    <property type="match status" value="1"/>
</dbReference>
<evidence type="ECO:0000256" key="2">
    <source>
        <dbReference type="ARBA" id="ARBA00022679"/>
    </source>
</evidence>
<dbReference type="PANTHER" id="PTHR11558">
    <property type="entry name" value="SPERMIDINE/SPERMINE SYNTHASE"/>
    <property type="match status" value="1"/>
</dbReference>
<evidence type="ECO:0000256" key="4">
    <source>
        <dbReference type="RuleBase" id="RU003836"/>
    </source>
</evidence>
<dbReference type="CDD" id="cd02440">
    <property type="entry name" value="AdoMet_MTases"/>
    <property type="match status" value="1"/>
</dbReference>
<dbReference type="STRING" id="1257118.L8GVA0"/>
<dbReference type="Gene3D" id="2.30.140.10">
    <property type="entry name" value="Spermidine synthase, tetramerisation domain"/>
    <property type="match status" value="1"/>
</dbReference>
<dbReference type="OrthoDB" id="38125at2759"/>
<dbReference type="Pfam" id="PF01564">
    <property type="entry name" value="Spermine_synth"/>
    <property type="match status" value="1"/>
</dbReference>
<dbReference type="OMA" id="FLYHEMM"/>
<dbReference type="NCBIfam" id="NF002010">
    <property type="entry name" value="PRK00811.1"/>
    <property type="match status" value="1"/>
</dbReference>
<dbReference type="GeneID" id="14917689"/>
<feature type="domain" description="PABS" evidence="5">
    <location>
        <begin position="6"/>
        <end position="242"/>
    </location>
</feature>
<evidence type="ECO:0000313" key="7">
    <source>
        <dbReference type="Proteomes" id="UP000011083"/>
    </source>
</evidence>
<dbReference type="NCBIfam" id="TIGR00417">
    <property type="entry name" value="speE"/>
    <property type="match status" value="1"/>
</dbReference>
<dbReference type="EMBL" id="KB007979">
    <property type="protein sequence ID" value="ELR16945.1"/>
    <property type="molecule type" value="Genomic_DNA"/>
</dbReference>
<evidence type="ECO:0000259" key="5">
    <source>
        <dbReference type="PROSITE" id="PS51006"/>
    </source>
</evidence>
<dbReference type="RefSeq" id="XP_004338958.1">
    <property type="nucleotide sequence ID" value="XM_004338910.1"/>
</dbReference>
<organism evidence="6 7">
    <name type="scientific">Acanthamoeba castellanii (strain ATCC 30010 / Neff)</name>
    <dbReference type="NCBI Taxonomy" id="1257118"/>
    <lineage>
        <taxon>Eukaryota</taxon>
        <taxon>Amoebozoa</taxon>
        <taxon>Discosea</taxon>
        <taxon>Longamoebia</taxon>
        <taxon>Centramoebida</taxon>
        <taxon>Acanthamoebidae</taxon>
        <taxon>Acanthamoeba</taxon>
    </lineage>
</organism>
<dbReference type="VEuPathDB" id="AmoebaDB:ACA1_127890"/>
<dbReference type="InterPro" id="IPR001045">
    <property type="entry name" value="Spermi_synthase"/>
</dbReference>
<evidence type="ECO:0000256" key="3">
    <source>
        <dbReference type="PROSITE-ProRule" id="PRU00354"/>
    </source>
</evidence>
<sequence length="283" mass="31932">MDKIMNGWFSEAGHPMWPGQAMSLEVEEVLLSQKSDYQDVLVFKSKTYGNVLVLDGVIQVTERDEFSYQEMLAHLALCAHPNPERVVVIGGGDGGVLREIAKHDSVKEITICEIDKVVIEAAKKYLPGTSIGYTDPRVTVHVGDGVKFMDEHEKHFDVIIVDSSDPVGPAEFLFEKPFYQSIKKALREGGIAATQAECLWLHMDIIKRLMVQSKEMFKHAEYAFTTIPTYPCGQIGFAILSERDQSPKEPVRTLPADKLRYYNEHVHCASFVLPEFARKELEQ</sequence>
<accession>L8GVA0</accession>
<dbReference type="GO" id="GO:0008295">
    <property type="term" value="P:spermidine biosynthetic process"/>
    <property type="evidence" value="ECO:0007669"/>
    <property type="project" value="TreeGrafter"/>
</dbReference>
<dbReference type="FunFam" id="3.40.50.150:FF:000013">
    <property type="entry name" value="Spermidine synthase"/>
    <property type="match status" value="1"/>
</dbReference>
<dbReference type="HAMAP" id="MF_00198">
    <property type="entry name" value="Spermidine_synth"/>
    <property type="match status" value="1"/>
</dbReference>
<dbReference type="AlphaFoldDB" id="L8GVA0"/>
<dbReference type="Proteomes" id="UP000011083">
    <property type="component" value="Unassembled WGS sequence"/>
</dbReference>
<evidence type="ECO:0000313" key="6">
    <source>
        <dbReference type="EMBL" id="ELR16945.1"/>
    </source>
</evidence>